<dbReference type="GO" id="GO:0030170">
    <property type="term" value="F:pyridoxal phosphate binding"/>
    <property type="evidence" value="ECO:0007669"/>
    <property type="project" value="UniProtKB-UniRule"/>
</dbReference>
<gene>
    <name evidence="8" type="ORF">PYTT_2282</name>
</gene>
<dbReference type="CDD" id="cd00430">
    <property type="entry name" value="PLPDE_III_AR"/>
    <property type="match status" value="1"/>
</dbReference>
<accession>A0A1C7PBL6</accession>
<feature type="binding site" evidence="4 6">
    <location>
        <position position="137"/>
    </location>
    <ligand>
        <name>substrate</name>
    </ligand>
</feature>
<feature type="binding site" evidence="4 6">
    <location>
        <position position="312"/>
    </location>
    <ligand>
        <name>substrate</name>
    </ligand>
</feature>
<dbReference type="InterPro" id="IPR011079">
    <property type="entry name" value="Ala_racemase_C"/>
</dbReference>
<dbReference type="Gene3D" id="3.20.20.10">
    <property type="entry name" value="Alanine racemase"/>
    <property type="match status" value="1"/>
</dbReference>
<dbReference type="InterPro" id="IPR029066">
    <property type="entry name" value="PLP-binding_barrel"/>
</dbReference>
<organism evidence="8 9">
    <name type="scientific">Akkermansia glycaniphila</name>
    <dbReference type="NCBI Taxonomy" id="1679444"/>
    <lineage>
        <taxon>Bacteria</taxon>
        <taxon>Pseudomonadati</taxon>
        <taxon>Verrucomicrobiota</taxon>
        <taxon>Verrucomicrobiia</taxon>
        <taxon>Verrucomicrobiales</taxon>
        <taxon>Akkermansiaceae</taxon>
        <taxon>Akkermansia</taxon>
    </lineage>
</organism>
<protein>
    <recommendedName>
        <fullName evidence="4">Alanine racemase</fullName>
        <ecNumber evidence="4">5.1.1.1</ecNumber>
    </recommendedName>
</protein>
<reference evidence="9" key="1">
    <citation type="submission" date="2016-09" db="EMBL/GenBank/DDBJ databases">
        <authorList>
            <person name="Koehorst J."/>
        </authorList>
    </citation>
    <scope>NUCLEOTIDE SEQUENCE [LARGE SCALE GENOMIC DNA]</scope>
</reference>
<comment type="similarity">
    <text evidence="4">Belongs to the alanine racemase family.</text>
</comment>
<proteinExistence type="inferred from homology"/>
<dbReference type="PANTHER" id="PTHR30511">
    <property type="entry name" value="ALANINE RACEMASE"/>
    <property type="match status" value="1"/>
</dbReference>
<evidence type="ECO:0000256" key="5">
    <source>
        <dbReference type="PIRSR" id="PIRSR600821-50"/>
    </source>
</evidence>
<dbReference type="AlphaFoldDB" id="A0A1C7PBL6"/>
<evidence type="ECO:0000259" key="7">
    <source>
        <dbReference type="SMART" id="SM01005"/>
    </source>
</evidence>
<dbReference type="SMART" id="SM01005">
    <property type="entry name" value="Ala_racemase_C"/>
    <property type="match status" value="1"/>
</dbReference>
<feature type="modified residue" description="N6-(pyridoxal phosphate)lysine" evidence="4 5">
    <location>
        <position position="39"/>
    </location>
</feature>
<dbReference type="GO" id="GO:0008784">
    <property type="term" value="F:alanine racemase activity"/>
    <property type="evidence" value="ECO:0007669"/>
    <property type="project" value="UniProtKB-UniRule"/>
</dbReference>
<dbReference type="InterPro" id="IPR000821">
    <property type="entry name" value="Ala_racemase"/>
</dbReference>
<keyword evidence="9" id="KW-1185">Reference proteome</keyword>
<dbReference type="HAMAP" id="MF_01201">
    <property type="entry name" value="Ala_racemase"/>
    <property type="match status" value="1"/>
</dbReference>
<evidence type="ECO:0000313" key="9">
    <source>
        <dbReference type="Proteomes" id="UP000176204"/>
    </source>
</evidence>
<comment type="cofactor">
    <cofactor evidence="1 4 5">
        <name>pyridoxal 5'-phosphate</name>
        <dbReference type="ChEBI" id="CHEBI:597326"/>
    </cofactor>
</comment>
<dbReference type="EMBL" id="LT629973">
    <property type="protein sequence ID" value="SEH98272.1"/>
    <property type="molecule type" value="Genomic_DNA"/>
</dbReference>
<evidence type="ECO:0000256" key="4">
    <source>
        <dbReference type="HAMAP-Rule" id="MF_01201"/>
    </source>
</evidence>
<dbReference type="SUPFAM" id="SSF50621">
    <property type="entry name" value="Alanine racemase C-terminal domain-like"/>
    <property type="match status" value="1"/>
</dbReference>
<evidence type="ECO:0000313" key="8">
    <source>
        <dbReference type="EMBL" id="SEH98272.1"/>
    </source>
</evidence>
<dbReference type="PANTHER" id="PTHR30511:SF0">
    <property type="entry name" value="ALANINE RACEMASE, CATABOLIC-RELATED"/>
    <property type="match status" value="1"/>
</dbReference>
<evidence type="ECO:0000256" key="1">
    <source>
        <dbReference type="ARBA" id="ARBA00001933"/>
    </source>
</evidence>
<dbReference type="Pfam" id="PF00842">
    <property type="entry name" value="Ala_racemase_C"/>
    <property type="match status" value="1"/>
</dbReference>
<dbReference type="NCBIfam" id="TIGR00492">
    <property type="entry name" value="alr"/>
    <property type="match status" value="1"/>
</dbReference>
<dbReference type="InterPro" id="IPR009006">
    <property type="entry name" value="Ala_racemase/Decarboxylase_C"/>
</dbReference>
<keyword evidence="3 4" id="KW-0413">Isomerase</keyword>
<comment type="pathway">
    <text evidence="4">Amino-acid biosynthesis; D-alanine biosynthesis; D-alanine from L-alanine: step 1/1.</text>
</comment>
<dbReference type="OrthoDB" id="9813814at2"/>
<comment type="catalytic activity">
    <reaction evidence="4">
        <text>L-alanine = D-alanine</text>
        <dbReference type="Rhea" id="RHEA:20249"/>
        <dbReference type="ChEBI" id="CHEBI:57416"/>
        <dbReference type="ChEBI" id="CHEBI:57972"/>
        <dbReference type="EC" id="5.1.1.1"/>
    </reaction>
</comment>
<dbReference type="InterPro" id="IPR001608">
    <property type="entry name" value="Ala_racemase_N"/>
</dbReference>
<evidence type="ECO:0000256" key="2">
    <source>
        <dbReference type="ARBA" id="ARBA00022898"/>
    </source>
</evidence>
<dbReference type="UniPathway" id="UPA00042">
    <property type="reaction ID" value="UER00497"/>
</dbReference>
<dbReference type="Pfam" id="PF01168">
    <property type="entry name" value="Ala_racemase_N"/>
    <property type="match status" value="1"/>
</dbReference>
<feature type="active site" description="Proton acceptor; specific for L-alanine" evidence="4">
    <location>
        <position position="263"/>
    </location>
</feature>
<dbReference type="STRING" id="1679444.PYTT_2282"/>
<dbReference type="SUPFAM" id="SSF51419">
    <property type="entry name" value="PLP-binding barrel"/>
    <property type="match status" value="1"/>
</dbReference>
<comment type="function">
    <text evidence="4">Catalyzes the interconversion of L-alanine and D-alanine. May also act on other amino acids.</text>
</comment>
<dbReference type="RefSeq" id="WP_067775958.1">
    <property type="nucleotide sequence ID" value="NZ_LIGX01000024.1"/>
</dbReference>
<dbReference type="PRINTS" id="PR00992">
    <property type="entry name" value="ALARACEMASE"/>
</dbReference>
<evidence type="ECO:0000256" key="3">
    <source>
        <dbReference type="ARBA" id="ARBA00023235"/>
    </source>
</evidence>
<dbReference type="Proteomes" id="UP000176204">
    <property type="component" value="Chromosome I"/>
</dbReference>
<name>A0A1C7PBL6_9BACT</name>
<sequence>MTHDSPPRAWVDVDLAAIRRNLETACRALPGTQMMPVVKAGAYGHGLEAVARALDMEGVTFFGVANTGEARRLSRAGVRTRPFILGPAFPEEREEIVLNGWCATISTMEEAQHYQSLAAMYGKTLPIHLCIDTGMGRAGFLPDEWAGLGDALEAMPNLLIDGVVSHFPSADEDPVFTEVQIREYADAVSLLGNRFRFRFCHISSSAGLLAYKVPGANLARPGLMLYGVSPVASPWSDALLPTLKLFSRVTLVRTLPAGHGVAYGRTFITDRPTKVATIGIGYADGWPRHLSNRGARVWIHGCSCPMLGRVTMDQIIADVTNVPFLVPGDEVELIGSHIPVTEVAERAGTIPWEILTSLGPRLPRVYHGA</sequence>
<keyword evidence="2 4" id="KW-0663">Pyridoxal phosphate</keyword>
<dbReference type="EC" id="5.1.1.1" evidence="4"/>
<dbReference type="Gene3D" id="2.40.37.10">
    <property type="entry name" value="Lyase, Ornithine Decarboxylase, Chain A, domain 1"/>
    <property type="match status" value="1"/>
</dbReference>
<dbReference type="PATRIC" id="fig|1679444.3.peg.631"/>
<feature type="domain" description="Alanine racemase C-terminal" evidence="7">
    <location>
        <begin position="242"/>
        <end position="367"/>
    </location>
</feature>
<feature type="active site" description="Proton acceptor; specific for D-alanine" evidence="4">
    <location>
        <position position="39"/>
    </location>
</feature>
<dbReference type="GO" id="GO:0005829">
    <property type="term" value="C:cytosol"/>
    <property type="evidence" value="ECO:0007669"/>
    <property type="project" value="TreeGrafter"/>
</dbReference>
<dbReference type="GO" id="GO:0030632">
    <property type="term" value="P:D-alanine biosynthetic process"/>
    <property type="evidence" value="ECO:0007669"/>
    <property type="project" value="UniProtKB-UniRule"/>
</dbReference>
<dbReference type="KEGG" id="agl:PYTT_2282"/>
<evidence type="ECO:0000256" key="6">
    <source>
        <dbReference type="PIRSR" id="PIRSR600821-52"/>
    </source>
</evidence>